<dbReference type="EC" id="3.1.1.29" evidence="1"/>
<dbReference type="OrthoDB" id="1733656at2759"/>
<dbReference type="Gene3D" id="3.40.1490.10">
    <property type="entry name" value="Bit1"/>
    <property type="match status" value="1"/>
</dbReference>
<dbReference type="NCBIfam" id="TIGR00283">
    <property type="entry name" value="arch_pth2"/>
    <property type="match status" value="1"/>
</dbReference>
<comment type="catalytic activity">
    <reaction evidence="4">
        <text>an N-acyl-L-alpha-aminoacyl-tRNA + H2O = an N-acyl-L-amino acid + a tRNA + H(+)</text>
        <dbReference type="Rhea" id="RHEA:54448"/>
        <dbReference type="Rhea" id="RHEA-COMP:10123"/>
        <dbReference type="Rhea" id="RHEA-COMP:13883"/>
        <dbReference type="ChEBI" id="CHEBI:15377"/>
        <dbReference type="ChEBI" id="CHEBI:15378"/>
        <dbReference type="ChEBI" id="CHEBI:59874"/>
        <dbReference type="ChEBI" id="CHEBI:78442"/>
        <dbReference type="ChEBI" id="CHEBI:138191"/>
        <dbReference type="EC" id="3.1.1.29"/>
    </reaction>
</comment>
<dbReference type="InterPro" id="IPR002833">
    <property type="entry name" value="PTH2"/>
</dbReference>
<evidence type="ECO:0000256" key="1">
    <source>
        <dbReference type="ARBA" id="ARBA00013260"/>
    </source>
</evidence>
<sequence>MQCLHFTKAQCCHATLGVYELMIKNGHRKLLLEWKLCGQPKVVVSVKDLDEMMEVQNKAIEYDLPHYLVRDAGKTQLESGTYTVLAVGPAPNEILDEITGQFKLM</sequence>
<dbReference type="AlphaFoldDB" id="X6NML7"/>
<keyword evidence="2" id="KW-0378">Hydrolase</keyword>
<evidence type="ECO:0000256" key="2">
    <source>
        <dbReference type="ARBA" id="ARBA00022801"/>
    </source>
</evidence>
<keyword evidence="6" id="KW-1185">Reference proteome</keyword>
<comment type="caution">
    <text evidence="5">The sequence shown here is derived from an EMBL/GenBank/DDBJ whole genome shotgun (WGS) entry which is preliminary data.</text>
</comment>
<evidence type="ECO:0000256" key="3">
    <source>
        <dbReference type="ARBA" id="ARBA00038050"/>
    </source>
</evidence>
<dbReference type="FunFam" id="3.40.1490.10:FF:000002">
    <property type="entry name" value="Peptidyl-tRNA hydrolase 2, mitochondrial"/>
    <property type="match status" value="1"/>
</dbReference>
<dbReference type="GO" id="GO:0004045">
    <property type="term" value="F:peptidyl-tRNA hydrolase activity"/>
    <property type="evidence" value="ECO:0007669"/>
    <property type="project" value="UniProtKB-EC"/>
</dbReference>
<reference evidence="5 6" key="1">
    <citation type="journal article" date="2013" name="Curr. Biol.">
        <title>The Genome of the Foraminiferan Reticulomyxa filosa.</title>
        <authorList>
            <person name="Glockner G."/>
            <person name="Hulsmann N."/>
            <person name="Schleicher M."/>
            <person name="Noegel A.A."/>
            <person name="Eichinger L."/>
            <person name="Gallinger C."/>
            <person name="Pawlowski J."/>
            <person name="Sierra R."/>
            <person name="Euteneuer U."/>
            <person name="Pillet L."/>
            <person name="Moustafa A."/>
            <person name="Platzer M."/>
            <person name="Groth M."/>
            <person name="Szafranski K."/>
            <person name="Schliwa M."/>
        </authorList>
    </citation>
    <scope>NUCLEOTIDE SEQUENCE [LARGE SCALE GENOMIC DNA]</scope>
</reference>
<dbReference type="PANTHER" id="PTHR12649:SF11">
    <property type="entry name" value="PEPTIDYL-TRNA HYDROLASE 2, MITOCHONDRIAL"/>
    <property type="match status" value="1"/>
</dbReference>
<gene>
    <name evidence="5" type="ORF">RFI_09631</name>
</gene>
<protein>
    <recommendedName>
        <fullName evidence="1">peptidyl-tRNA hydrolase</fullName>
        <ecNumber evidence="1">3.1.1.29</ecNumber>
    </recommendedName>
</protein>
<comment type="similarity">
    <text evidence="3">Belongs to the PTH2 family.</text>
</comment>
<dbReference type="PANTHER" id="PTHR12649">
    <property type="entry name" value="PEPTIDYL-TRNA HYDROLASE 2"/>
    <property type="match status" value="1"/>
</dbReference>
<organism evidence="5 6">
    <name type="scientific">Reticulomyxa filosa</name>
    <dbReference type="NCBI Taxonomy" id="46433"/>
    <lineage>
        <taxon>Eukaryota</taxon>
        <taxon>Sar</taxon>
        <taxon>Rhizaria</taxon>
        <taxon>Retaria</taxon>
        <taxon>Foraminifera</taxon>
        <taxon>Monothalamids</taxon>
        <taxon>Reticulomyxidae</taxon>
        <taxon>Reticulomyxa</taxon>
    </lineage>
</organism>
<name>X6NML7_RETFI</name>
<evidence type="ECO:0000256" key="4">
    <source>
        <dbReference type="ARBA" id="ARBA00048707"/>
    </source>
</evidence>
<accession>X6NML7</accession>
<dbReference type="EMBL" id="ASPP01007218">
    <property type="protein sequence ID" value="ETO27500.1"/>
    <property type="molecule type" value="Genomic_DNA"/>
</dbReference>
<dbReference type="Pfam" id="PF01981">
    <property type="entry name" value="PTH2"/>
    <property type="match status" value="1"/>
</dbReference>
<evidence type="ECO:0000313" key="6">
    <source>
        <dbReference type="Proteomes" id="UP000023152"/>
    </source>
</evidence>
<evidence type="ECO:0000313" key="5">
    <source>
        <dbReference type="EMBL" id="ETO27500.1"/>
    </source>
</evidence>
<dbReference type="GO" id="GO:0005829">
    <property type="term" value="C:cytosol"/>
    <property type="evidence" value="ECO:0007669"/>
    <property type="project" value="TreeGrafter"/>
</dbReference>
<proteinExistence type="inferred from homology"/>
<dbReference type="Proteomes" id="UP000023152">
    <property type="component" value="Unassembled WGS sequence"/>
</dbReference>
<dbReference type="InterPro" id="IPR023476">
    <property type="entry name" value="Pep_tRNA_hydro_II_dom_sf"/>
</dbReference>
<dbReference type="SUPFAM" id="SSF102462">
    <property type="entry name" value="Peptidyl-tRNA hydrolase II"/>
    <property type="match status" value="1"/>
</dbReference>